<dbReference type="GO" id="GO:0032297">
    <property type="term" value="P:negative regulation of DNA-templated DNA replication initiation"/>
    <property type="evidence" value="ECO:0007669"/>
    <property type="project" value="InterPro"/>
</dbReference>
<dbReference type="SUPFAM" id="SSF52540">
    <property type="entry name" value="P-loop containing nucleoside triphosphate hydrolases"/>
    <property type="match status" value="1"/>
</dbReference>
<feature type="domain" description="Hda lid" evidence="1">
    <location>
        <begin position="171"/>
        <end position="235"/>
    </location>
</feature>
<dbReference type="NCBIfam" id="TIGR03420">
    <property type="entry name" value="DnaA_homol_Hda"/>
    <property type="match status" value="1"/>
</dbReference>
<dbReference type="InterPro" id="IPR027417">
    <property type="entry name" value="P-loop_NTPase"/>
</dbReference>
<dbReference type="Gene3D" id="1.10.8.60">
    <property type="match status" value="1"/>
</dbReference>
<dbReference type="AlphaFoldDB" id="A0A1J5RPU2"/>
<dbReference type="PANTHER" id="PTHR30050">
    <property type="entry name" value="CHROMOSOMAL REPLICATION INITIATOR PROTEIN DNAA"/>
    <property type="match status" value="1"/>
</dbReference>
<protein>
    <submittedName>
        <fullName evidence="2">DnaA regulatory inactivator Hda</fullName>
    </submittedName>
</protein>
<dbReference type="InterPro" id="IPR055199">
    <property type="entry name" value="Hda_lid"/>
</dbReference>
<reference evidence="2" key="1">
    <citation type="submission" date="2016-10" db="EMBL/GenBank/DDBJ databases">
        <title>Sequence of Gallionella enrichment culture.</title>
        <authorList>
            <person name="Poehlein A."/>
            <person name="Muehling M."/>
            <person name="Daniel R."/>
        </authorList>
    </citation>
    <scope>NUCLEOTIDE SEQUENCE</scope>
</reference>
<evidence type="ECO:0000259" key="1">
    <source>
        <dbReference type="Pfam" id="PF22688"/>
    </source>
</evidence>
<organism evidence="2">
    <name type="scientific">mine drainage metagenome</name>
    <dbReference type="NCBI Taxonomy" id="410659"/>
    <lineage>
        <taxon>unclassified sequences</taxon>
        <taxon>metagenomes</taxon>
        <taxon>ecological metagenomes</taxon>
    </lineage>
</organism>
<comment type="caution">
    <text evidence="2">The sequence shown here is derived from an EMBL/GenBank/DDBJ whole genome shotgun (WGS) entry which is preliminary data.</text>
</comment>
<name>A0A1J5RPU2_9ZZZZ</name>
<dbReference type="GO" id="GO:0006270">
    <property type="term" value="P:DNA replication initiation"/>
    <property type="evidence" value="ECO:0007669"/>
    <property type="project" value="TreeGrafter"/>
</dbReference>
<sequence length="246" mass="26253">MSSGRGSTAGQQMLLALQWDDEPTLEAFEPGANGLALEALTKLLAGGESSSLYLWGPAASGKSHLLRAACRAVQRAGNWALYLTPQSPPSHWPPLDAFARTGPAALLAIDDVQACAAWQQDLLFGLFNAARQFGVSFLAAGDAAPAQLELRADVRTRLAWGLALALEPLDDAAKRRVLQSLAARRGFDLRDDLSRYILSHHARDMASLVDLVARLDAYAMQQARATSIPLLKAMLADAGSAPTIKP</sequence>
<evidence type="ECO:0000313" key="2">
    <source>
        <dbReference type="EMBL" id="OIQ91515.1"/>
    </source>
</evidence>
<accession>A0A1J5RPU2</accession>
<dbReference type="Gene3D" id="3.40.50.300">
    <property type="entry name" value="P-loop containing nucleotide triphosphate hydrolases"/>
    <property type="match status" value="1"/>
</dbReference>
<dbReference type="EMBL" id="MLJW01000257">
    <property type="protein sequence ID" value="OIQ91515.1"/>
    <property type="molecule type" value="Genomic_DNA"/>
</dbReference>
<dbReference type="PANTHER" id="PTHR30050:SF5">
    <property type="entry name" value="DNAA REGULATORY INACTIVATOR HDA"/>
    <property type="match status" value="1"/>
</dbReference>
<dbReference type="Pfam" id="PF22688">
    <property type="entry name" value="Hda_lid"/>
    <property type="match status" value="1"/>
</dbReference>
<dbReference type="InterPro" id="IPR017788">
    <property type="entry name" value="Hda"/>
</dbReference>
<gene>
    <name evidence="2" type="primary">hda_5</name>
    <name evidence="2" type="ORF">GALL_265920</name>
</gene>
<proteinExistence type="predicted"/>